<dbReference type="EMBL" id="VWPK01000010">
    <property type="protein sequence ID" value="KAA5612723.1"/>
    <property type="molecule type" value="Genomic_DNA"/>
</dbReference>
<evidence type="ECO:0000313" key="2">
    <source>
        <dbReference type="Proteomes" id="UP000325255"/>
    </source>
</evidence>
<comment type="caution">
    <text evidence="1">The sequence shown here is derived from an EMBL/GenBank/DDBJ whole genome shotgun (WGS) entry which is preliminary data.</text>
</comment>
<evidence type="ECO:0000313" key="1">
    <source>
        <dbReference type="EMBL" id="KAA5612723.1"/>
    </source>
</evidence>
<keyword evidence="2" id="KW-1185">Reference proteome</keyword>
<dbReference type="AlphaFoldDB" id="A0A5M6IWM9"/>
<accession>A0A5M6IWM9</accession>
<organism evidence="1 2">
    <name type="scientific">Rhodovastum atsumiense</name>
    <dbReference type="NCBI Taxonomy" id="504468"/>
    <lineage>
        <taxon>Bacteria</taxon>
        <taxon>Pseudomonadati</taxon>
        <taxon>Pseudomonadota</taxon>
        <taxon>Alphaproteobacteria</taxon>
        <taxon>Acetobacterales</taxon>
        <taxon>Acetobacteraceae</taxon>
        <taxon>Rhodovastum</taxon>
    </lineage>
</organism>
<sequence>MPGQYYLFVPFTKDELDKRMSDERSVKTIAQLWRQDSDWKYGKARKRPEIICYGDTLCDGWKLPGFSPEHDTIYIIGHCRRGGQDLSSSRAGFRFDRAQLDAETVVNRLLEYVPTEMINFKLFACFGGQINETGTSDDGSYLFDQSFAQRFYSRLKRRFPSAILSAYMLPVIAGLDVDGHKRLANEDGHGYWGRASGNRITFGA</sequence>
<protein>
    <submittedName>
        <fullName evidence="1">Uncharacterized protein</fullName>
    </submittedName>
</protein>
<gene>
    <name evidence="1" type="ORF">F1189_08280</name>
</gene>
<proteinExistence type="predicted"/>
<name>A0A5M6IWM9_9PROT</name>
<dbReference type="RefSeq" id="WP_150040256.1">
    <property type="nucleotide sequence ID" value="NZ_OW485601.1"/>
</dbReference>
<dbReference type="Proteomes" id="UP000325255">
    <property type="component" value="Unassembled WGS sequence"/>
</dbReference>
<reference evidence="1 2" key="1">
    <citation type="submission" date="2019-09" db="EMBL/GenBank/DDBJ databases">
        <title>Genome sequence of Rhodovastum atsumiense, a diverse member of the Acetobacteraceae family of non-sulfur purple photosynthetic bacteria.</title>
        <authorList>
            <person name="Meyer T."/>
            <person name="Kyndt J."/>
        </authorList>
    </citation>
    <scope>NUCLEOTIDE SEQUENCE [LARGE SCALE GENOMIC DNA]</scope>
    <source>
        <strain evidence="1 2">DSM 21279</strain>
    </source>
</reference>